<dbReference type="InterPro" id="IPR014718">
    <property type="entry name" value="GH-type_carb-bd"/>
</dbReference>
<accession>A0A1Y5TBG5</accession>
<protein>
    <recommendedName>
        <fullName evidence="5">Aldose 1-epimerase</fullName>
        <ecNumber evidence="5">5.1.3.3</ecNumber>
    </recommendedName>
</protein>
<evidence type="ECO:0000313" key="10">
    <source>
        <dbReference type="Proteomes" id="UP000193862"/>
    </source>
</evidence>
<comment type="pathway">
    <text evidence="1 5">Carbohydrate metabolism; hexose metabolism.</text>
</comment>
<dbReference type="PIRSF" id="PIRSF005096">
    <property type="entry name" value="GALM"/>
    <property type="match status" value="1"/>
</dbReference>
<dbReference type="PANTHER" id="PTHR10091:SF0">
    <property type="entry name" value="GALACTOSE MUTAROTASE"/>
    <property type="match status" value="1"/>
</dbReference>
<dbReference type="EMBL" id="FWFS01000010">
    <property type="protein sequence ID" value="SLN59984.1"/>
    <property type="molecule type" value="Genomic_DNA"/>
</dbReference>
<reference evidence="9 10" key="1">
    <citation type="submission" date="2017-03" db="EMBL/GenBank/DDBJ databases">
        <authorList>
            <person name="Afonso C.L."/>
            <person name="Miller P.J."/>
            <person name="Scott M.A."/>
            <person name="Spackman E."/>
            <person name="Goraichik I."/>
            <person name="Dimitrov K.M."/>
            <person name="Suarez D.L."/>
            <person name="Swayne D.E."/>
        </authorList>
    </citation>
    <scope>NUCLEOTIDE SEQUENCE [LARGE SCALE GENOMIC DNA]</scope>
    <source>
        <strain evidence="9 10">CECT 8620</strain>
    </source>
</reference>
<comment type="similarity">
    <text evidence="2 5">Belongs to the aldose epimerase family.</text>
</comment>
<organism evidence="9 10">
    <name type="scientific">Aquimixticola soesokkakensis</name>
    <dbReference type="NCBI Taxonomy" id="1519096"/>
    <lineage>
        <taxon>Bacteria</taxon>
        <taxon>Pseudomonadati</taxon>
        <taxon>Pseudomonadota</taxon>
        <taxon>Alphaproteobacteria</taxon>
        <taxon>Rhodobacterales</taxon>
        <taxon>Paracoccaceae</taxon>
        <taxon>Aquimixticola</taxon>
    </lineage>
</organism>
<evidence type="ECO:0000313" key="9">
    <source>
        <dbReference type="EMBL" id="SLN59984.1"/>
    </source>
</evidence>
<keyword evidence="10" id="KW-1185">Reference proteome</keyword>
<dbReference type="InterPro" id="IPR011013">
    <property type="entry name" value="Gal_mutarotase_sf_dom"/>
</dbReference>
<dbReference type="EC" id="5.1.3.3" evidence="5"/>
<dbReference type="SUPFAM" id="SSF74650">
    <property type="entry name" value="Galactose mutarotase-like"/>
    <property type="match status" value="1"/>
</dbReference>
<evidence type="ECO:0000256" key="1">
    <source>
        <dbReference type="ARBA" id="ARBA00005028"/>
    </source>
</evidence>
<evidence type="ECO:0000256" key="6">
    <source>
        <dbReference type="PIRSR" id="PIRSR005096-1"/>
    </source>
</evidence>
<dbReference type="UniPathway" id="UPA00242"/>
<dbReference type="InterPro" id="IPR015443">
    <property type="entry name" value="Aldose_1-epimerase"/>
</dbReference>
<dbReference type="Gene3D" id="2.70.98.10">
    <property type="match status" value="1"/>
</dbReference>
<dbReference type="GO" id="GO:0033499">
    <property type="term" value="P:galactose catabolic process via UDP-galactose, Leloir pathway"/>
    <property type="evidence" value="ECO:0007669"/>
    <property type="project" value="TreeGrafter"/>
</dbReference>
<gene>
    <name evidence="9" type="primary">mro</name>
    <name evidence="9" type="ORF">AQS8620_02689</name>
</gene>
<name>A0A1Y5TBG5_9RHOB</name>
<dbReference type="CDD" id="cd09019">
    <property type="entry name" value="galactose_mutarotase_like"/>
    <property type="match status" value="1"/>
</dbReference>
<evidence type="ECO:0000256" key="4">
    <source>
        <dbReference type="ARBA" id="ARBA00023277"/>
    </source>
</evidence>
<feature type="active site" description="Proton donor" evidence="6">
    <location>
        <position position="178"/>
    </location>
</feature>
<feature type="binding site" evidence="7">
    <location>
        <position position="249"/>
    </location>
    <ligand>
        <name>beta-D-galactose</name>
        <dbReference type="ChEBI" id="CHEBI:27667"/>
    </ligand>
</feature>
<evidence type="ECO:0000256" key="3">
    <source>
        <dbReference type="ARBA" id="ARBA00023235"/>
    </source>
</evidence>
<dbReference type="AlphaFoldDB" id="A0A1Y5TBG5"/>
<dbReference type="GO" id="GO:0005737">
    <property type="term" value="C:cytoplasm"/>
    <property type="evidence" value="ECO:0007669"/>
    <property type="project" value="TreeGrafter"/>
</dbReference>
<dbReference type="RefSeq" id="WP_085837419.1">
    <property type="nucleotide sequence ID" value="NZ_FWFS01000010.1"/>
</dbReference>
<dbReference type="GO" id="GO:0030246">
    <property type="term" value="F:carbohydrate binding"/>
    <property type="evidence" value="ECO:0007669"/>
    <property type="project" value="InterPro"/>
</dbReference>
<proteinExistence type="inferred from homology"/>
<evidence type="ECO:0000256" key="8">
    <source>
        <dbReference type="PIRSR" id="PIRSR005096-3"/>
    </source>
</evidence>
<evidence type="ECO:0000256" key="2">
    <source>
        <dbReference type="ARBA" id="ARBA00006206"/>
    </source>
</evidence>
<feature type="active site" description="Proton acceptor" evidence="6">
    <location>
        <position position="308"/>
    </location>
</feature>
<evidence type="ECO:0000256" key="5">
    <source>
        <dbReference type="PIRNR" id="PIRNR005096"/>
    </source>
</evidence>
<dbReference type="Pfam" id="PF01263">
    <property type="entry name" value="Aldose_epim"/>
    <property type="match status" value="1"/>
</dbReference>
<comment type="catalytic activity">
    <reaction evidence="5">
        <text>alpha-D-glucose = beta-D-glucose</text>
        <dbReference type="Rhea" id="RHEA:10264"/>
        <dbReference type="ChEBI" id="CHEBI:15903"/>
        <dbReference type="ChEBI" id="CHEBI:17925"/>
        <dbReference type="EC" id="5.1.3.3"/>
    </reaction>
</comment>
<feature type="binding site" evidence="8">
    <location>
        <begin position="78"/>
        <end position="79"/>
    </location>
    <ligand>
        <name>beta-D-galactose</name>
        <dbReference type="ChEBI" id="CHEBI:27667"/>
    </ligand>
</feature>
<sequence>MSRRAGFGTLPDGRAVEAITLEAGQTRVRLLSLGASIQSIVTPDRAGVQDDIVLGHDSLAGYLARRSFFGATIGRVANRIAGGRFCIDGQEHRLAQNEGTTTLHGGPEGFDLRLWAVDAVSDDSVTFSLTSPAGDQGFAGRVAARVTYRLVPRDRSVQLDIDYHATSDAPTPLGLTNHSFFALCGAKALRSRAATALDYHLQVPAARYLVVDDAKVPTGIATVAQTPFDFRSPRQPREAINAGALSGYDHCLCLDGGTTTLDDHISGRRLELETDQEGLQVYTGNVIAGGIAGKDGLSYRPHDAICLEPQSYPNAVNMPASFGARETILRPGVPYRAAIVLRFSTI</sequence>
<dbReference type="Proteomes" id="UP000193862">
    <property type="component" value="Unassembled WGS sequence"/>
</dbReference>
<keyword evidence="4 5" id="KW-0119">Carbohydrate metabolism</keyword>
<dbReference type="PANTHER" id="PTHR10091">
    <property type="entry name" value="ALDOSE-1-EPIMERASE"/>
    <property type="match status" value="1"/>
</dbReference>
<dbReference type="GO" id="GO:0006006">
    <property type="term" value="P:glucose metabolic process"/>
    <property type="evidence" value="ECO:0007669"/>
    <property type="project" value="TreeGrafter"/>
</dbReference>
<keyword evidence="3 5" id="KW-0413">Isomerase</keyword>
<evidence type="ECO:0000256" key="7">
    <source>
        <dbReference type="PIRSR" id="PIRSR005096-2"/>
    </source>
</evidence>
<dbReference type="OrthoDB" id="9779408at2"/>
<dbReference type="InterPro" id="IPR008183">
    <property type="entry name" value="Aldose_1/G6P_1-epimerase"/>
</dbReference>
<dbReference type="InterPro" id="IPR047215">
    <property type="entry name" value="Galactose_mutarotase-like"/>
</dbReference>
<dbReference type="GO" id="GO:0004034">
    <property type="term" value="F:aldose 1-epimerase activity"/>
    <property type="evidence" value="ECO:0007669"/>
    <property type="project" value="UniProtKB-EC"/>
</dbReference>